<keyword evidence="7 13" id="KW-0479">Metal-binding</keyword>
<dbReference type="OrthoDB" id="1103324at2759"/>
<keyword evidence="12 16" id="KW-0472">Membrane</keyword>
<dbReference type="InterPro" id="IPR050364">
    <property type="entry name" value="Cytochrome_P450_fung"/>
</dbReference>
<feature type="binding site" description="axial binding residue" evidence="13">
    <location>
        <position position="449"/>
    </location>
    <ligand>
        <name>heme</name>
        <dbReference type="ChEBI" id="CHEBI:30413"/>
    </ligand>
    <ligandPart>
        <name>Fe</name>
        <dbReference type="ChEBI" id="CHEBI:18248"/>
    </ligandPart>
</feature>
<evidence type="ECO:0000256" key="11">
    <source>
        <dbReference type="ARBA" id="ARBA00023033"/>
    </source>
</evidence>
<evidence type="ECO:0000256" key="4">
    <source>
        <dbReference type="ARBA" id="ARBA00010617"/>
    </source>
</evidence>
<dbReference type="GO" id="GO:0004497">
    <property type="term" value="F:monooxygenase activity"/>
    <property type="evidence" value="ECO:0007669"/>
    <property type="project" value="UniProtKB-KW"/>
</dbReference>
<evidence type="ECO:0000256" key="10">
    <source>
        <dbReference type="ARBA" id="ARBA00023004"/>
    </source>
</evidence>
<keyword evidence="18" id="KW-1185">Reference proteome</keyword>
<reference evidence="17 18" key="1">
    <citation type="submission" date="2019-02" db="EMBL/GenBank/DDBJ databases">
        <title>Genome sequencing of the rare red list fungi Dentipellis fragilis.</title>
        <authorList>
            <person name="Buettner E."/>
            <person name="Kellner H."/>
        </authorList>
    </citation>
    <scope>NUCLEOTIDE SEQUENCE [LARGE SCALE GENOMIC DNA]</scope>
    <source>
        <strain evidence="17 18">DSM 105465</strain>
    </source>
</reference>
<dbReference type="GO" id="GO:0016020">
    <property type="term" value="C:membrane"/>
    <property type="evidence" value="ECO:0007669"/>
    <property type="project" value="UniProtKB-SubCell"/>
</dbReference>
<evidence type="ECO:0000313" key="18">
    <source>
        <dbReference type="Proteomes" id="UP000298327"/>
    </source>
</evidence>
<accession>A0A4Y9YCJ8</accession>
<dbReference type="EMBL" id="SEOQ01000634">
    <property type="protein sequence ID" value="TFY59191.1"/>
    <property type="molecule type" value="Genomic_DNA"/>
</dbReference>
<keyword evidence="11 14" id="KW-0503">Monooxygenase</keyword>
<dbReference type="Gene3D" id="1.10.630.10">
    <property type="entry name" value="Cytochrome P450"/>
    <property type="match status" value="1"/>
</dbReference>
<evidence type="ECO:0000256" key="1">
    <source>
        <dbReference type="ARBA" id="ARBA00001971"/>
    </source>
</evidence>
<dbReference type="PROSITE" id="PS00086">
    <property type="entry name" value="CYTOCHROME_P450"/>
    <property type="match status" value="1"/>
</dbReference>
<organism evidence="17 18">
    <name type="scientific">Dentipellis fragilis</name>
    <dbReference type="NCBI Taxonomy" id="205917"/>
    <lineage>
        <taxon>Eukaryota</taxon>
        <taxon>Fungi</taxon>
        <taxon>Dikarya</taxon>
        <taxon>Basidiomycota</taxon>
        <taxon>Agaricomycotina</taxon>
        <taxon>Agaricomycetes</taxon>
        <taxon>Russulales</taxon>
        <taxon>Hericiaceae</taxon>
        <taxon>Dentipellis</taxon>
    </lineage>
</organism>
<feature type="compositionally biased region" description="Low complexity" evidence="15">
    <location>
        <begin position="353"/>
        <end position="362"/>
    </location>
</feature>
<dbReference type="InterPro" id="IPR036396">
    <property type="entry name" value="Cyt_P450_sf"/>
</dbReference>
<keyword evidence="10 13" id="KW-0408">Iron</keyword>
<protein>
    <recommendedName>
        <fullName evidence="19">Cytochrome P450</fullName>
    </recommendedName>
</protein>
<dbReference type="Proteomes" id="UP000298327">
    <property type="component" value="Unassembled WGS sequence"/>
</dbReference>
<dbReference type="PRINTS" id="PR00463">
    <property type="entry name" value="EP450I"/>
</dbReference>
<dbReference type="STRING" id="205917.A0A4Y9YCJ8"/>
<keyword evidence="5 13" id="KW-0349">Heme</keyword>
<evidence type="ECO:0008006" key="19">
    <source>
        <dbReference type="Google" id="ProtNLM"/>
    </source>
</evidence>
<comment type="subcellular location">
    <subcellularLocation>
        <location evidence="2">Membrane</location>
    </subcellularLocation>
</comment>
<feature type="compositionally biased region" description="Basic and acidic residues" evidence="15">
    <location>
        <begin position="364"/>
        <end position="373"/>
    </location>
</feature>
<feature type="transmembrane region" description="Helical" evidence="16">
    <location>
        <begin position="12"/>
        <end position="30"/>
    </location>
</feature>
<evidence type="ECO:0000256" key="2">
    <source>
        <dbReference type="ARBA" id="ARBA00004370"/>
    </source>
</evidence>
<keyword evidence="9 14" id="KW-0560">Oxidoreductase</keyword>
<evidence type="ECO:0000256" key="12">
    <source>
        <dbReference type="ARBA" id="ARBA00023136"/>
    </source>
</evidence>
<keyword evidence="6 16" id="KW-0812">Transmembrane</keyword>
<comment type="similarity">
    <text evidence="4 14">Belongs to the cytochrome P450 family.</text>
</comment>
<dbReference type="AlphaFoldDB" id="A0A4Y9YCJ8"/>
<evidence type="ECO:0000256" key="15">
    <source>
        <dbReference type="SAM" id="MobiDB-lite"/>
    </source>
</evidence>
<dbReference type="GO" id="GO:0020037">
    <property type="term" value="F:heme binding"/>
    <property type="evidence" value="ECO:0007669"/>
    <property type="project" value="InterPro"/>
</dbReference>
<feature type="region of interest" description="Disordered" evidence="15">
    <location>
        <begin position="341"/>
        <end position="374"/>
    </location>
</feature>
<dbReference type="InterPro" id="IPR017972">
    <property type="entry name" value="Cyt_P450_CS"/>
</dbReference>
<evidence type="ECO:0000256" key="8">
    <source>
        <dbReference type="ARBA" id="ARBA00022989"/>
    </source>
</evidence>
<keyword evidence="8 16" id="KW-1133">Transmembrane helix</keyword>
<sequence>MEDKFSASSVHLSILLVFSFTLLFLVMRLLRTYGSRRALYPPGPPTVPILGNLLVFPRKLIHIKFSEWARRYGDVFSLKVMDQTIIVVNTPTLVREVLEKKGGSVTGRPESIVLDRMVPNRLNFALRPEADDTWKAMRKMTQSLLSKENLKHFEGFQQAEMTQTMVDILRGPQEWFAHLHRFTTSLTFGIIFGKRSPRAASPDVRDFLHVNPRFMALLEFGEAPPVDLFPILQYVPQRWAGWKREADAVRRLQGVLYGRLVGGVRRRVESGMANGAGFLIPIYARASYLGSGMMEGAETTSPVLHSLVLLATAFPDKQQNAAEEIERVVGTERMPTLEDLKNLPYTRARSRSRPAQPRTAAPDDPGRDHRRDALPQGRRCLPEHMYLFHAEERTLAGFMFHDERYFARPHEFTPERFLLHPHGVKPGVDDDPDPARRDHLLFGAGRRVCPGNHLARTSIVSTKSQASHWQPGAQMLCLTFARLGSLCYAVVLGLQAVAPARSGHREAEASQSGPFQRRACINIHFLPSHGHLDLADSEAGSPVTGHLLIAAPGYGDHAASLCMRHRVSVAAPGGRDAAGVYIDTRCGIPEAV</sequence>
<evidence type="ECO:0000256" key="7">
    <source>
        <dbReference type="ARBA" id="ARBA00022723"/>
    </source>
</evidence>
<comment type="cofactor">
    <cofactor evidence="1 13">
        <name>heme</name>
        <dbReference type="ChEBI" id="CHEBI:30413"/>
    </cofactor>
</comment>
<dbReference type="PANTHER" id="PTHR46300:SF2">
    <property type="entry name" value="CYTOCHROME P450 MONOOXYGENASE ALNH-RELATED"/>
    <property type="match status" value="1"/>
</dbReference>
<evidence type="ECO:0000256" key="16">
    <source>
        <dbReference type="SAM" id="Phobius"/>
    </source>
</evidence>
<gene>
    <name evidence="17" type="ORF">EVG20_g7883</name>
</gene>
<dbReference type="Pfam" id="PF00067">
    <property type="entry name" value="p450"/>
    <property type="match status" value="3"/>
</dbReference>
<dbReference type="PANTHER" id="PTHR46300">
    <property type="entry name" value="P450, PUTATIVE (EUROFUNG)-RELATED-RELATED"/>
    <property type="match status" value="1"/>
</dbReference>
<comment type="pathway">
    <text evidence="3">Secondary metabolite biosynthesis.</text>
</comment>
<dbReference type="GO" id="GO:0005506">
    <property type="term" value="F:iron ion binding"/>
    <property type="evidence" value="ECO:0007669"/>
    <property type="project" value="InterPro"/>
</dbReference>
<evidence type="ECO:0000313" key="17">
    <source>
        <dbReference type="EMBL" id="TFY59191.1"/>
    </source>
</evidence>
<evidence type="ECO:0000256" key="6">
    <source>
        <dbReference type="ARBA" id="ARBA00022692"/>
    </source>
</evidence>
<evidence type="ECO:0000256" key="14">
    <source>
        <dbReference type="RuleBase" id="RU000461"/>
    </source>
</evidence>
<evidence type="ECO:0000256" key="3">
    <source>
        <dbReference type="ARBA" id="ARBA00005179"/>
    </source>
</evidence>
<dbReference type="GO" id="GO:0016705">
    <property type="term" value="F:oxidoreductase activity, acting on paired donors, with incorporation or reduction of molecular oxygen"/>
    <property type="evidence" value="ECO:0007669"/>
    <property type="project" value="InterPro"/>
</dbReference>
<dbReference type="SUPFAM" id="SSF48264">
    <property type="entry name" value="Cytochrome P450"/>
    <property type="match status" value="1"/>
</dbReference>
<evidence type="ECO:0000256" key="5">
    <source>
        <dbReference type="ARBA" id="ARBA00022617"/>
    </source>
</evidence>
<dbReference type="InterPro" id="IPR001128">
    <property type="entry name" value="Cyt_P450"/>
</dbReference>
<proteinExistence type="inferred from homology"/>
<comment type="caution">
    <text evidence="17">The sequence shown here is derived from an EMBL/GenBank/DDBJ whole genome shotgun (WGS) entry which is preliminary data.</text>
</comment>
<evidence type="ECO:0000256" key="9">
    <source>
        <dbReference type="ARBA" id="ARBA00023002"/>
    </source>
</evidence>
<dbReference type="InterPro" id="IPR002401">
    <property type="entry name" value="Cyt_P450_E_grp-I"/>
</dbReference>
<evidence type="ECO:0000256" key="13">
    <source>
        <dbReference type="PIRSR" id="PIRSR602401-1"/>
    </source>
</evidence>
<name>A0A4Y9YCJ8_9AGAM</name>